<dbReference type="SMART" id="SM00486">
    <property type="entry name" value="POLBc"/>
    <property type="match status" value="1"/>
</dbReference>
<dbReference type="Gene3D" id="2.40.50.730">
    <property type="match status" value="1"/>
</dbReference>
<evidence type="ECO:0000259" key="16">
    <source>
        <dbReference type="Pfam" id="PF03104"/>
    </source>
</evidence>
<dbReference type="InterPro" id="IPR043502">
    <property type="entry name" value="DNA/RNA_pol_sf"/>
</dbReference>
<dbReference type="InterPro" id="IPR006172">
    <property type="entry name" value="DNA-dir_DNA_pol_B"/>
</dbReference>
<dbReference type="InterPro" id="IPR006133">
    <property type="entry name" value="DNA-dir_DNA_pol_B_exonuc"/>
</dbReference>
<evidence type="ECO:0000256" key="9">
    <source>
        <dbReference type="ARBA" id="ARBA00022771"/>
    </source>
</evidence>
<keyword evidence="7" id="KW-0235">DNA replication</keyword>
<keyword evidence="5" id="KW-0808">Transferase</keyword>
<dbReference type="OrthoDB" id="6755010at2759"/>
<dbReference type="PROSITE" id="PS00116">
    <property type="entry name" value="DNA_POLYMERASE_B"/>
    <property type="match status" value="1"/>
</dbReference>
<dbReference type="GO" id="GO:0005658">
    <property type="term" value="C:alpha DNA polymerase:primase complex"/>
    <property type="evidence" value="ECO:0007669"/>
    <property type="project" value="TreeGrafter"/>
</dbReference>
<dbReference type="Pfam" id="PF03104">
    <property type="entry name" value="DNA_pol_B_exo1"/>
    <property type="match status" value="1"/>
</dbReference>
<sequence>MADSDDVGLAAGRSRRSRRENTGRTAALDKIRSGQKNKYEVTDDDRVYDVVDESEYSRRVQERLEDDWIVDDGGGDGYVEDGREIFDDDIVDDGSSSGASRAKRKSNSRVRDPSQPKKSNIRDMLLNMPGKKPRKDVKLEEDADLQNILQDIKASPAIAAKGPTLKRKPVPGAAALAKKPLTPSASRDSLTQLKTTPVARTSTAARTERPRVNGRAIKKENSDPASQLIEEFPATQEPDDKHAEREAAEALIQDDDSMFESMDLPDGDLEEDVAAPAVAEVKQVKTEPAADVTSEWQRTTQLCVEPPPSTDTVVDASSLPLTTNANGDQVLRFFWLDAYCDNASTNSVVYLFGRVWVQSASAYVSCCVRISNVPRRVFLLPRKRRLNPRTGEEGDEITMKDVYEEFNNKIASRFKIAEFRSKVSTKSYAFEKFEVPNQADYLEVMYSSQYQALPQNLEGETFSHVFGSNTSTLEAFLIGNKVKGPCWLEVKNPAIPQQKLSFCTIEAAATLPQPGLVSATTAPPPPLTVLTLATRTVVNSRTHQSELVLVSCLVHKEFRLDAAAPTPLFQQHFCALTKPADAAWPYDIDRQLTGYTATTVRKCVNEKALISFFLAKMNKLDPDIVVGHNVYGFDLDVLLSRCRLLKVGQWAHMGRLRRSGDVLFRTKFSDDSVRRSAMCGRLLCDTFLSAKELTRQKSYDLPELCKTVLRLPDAEIVDLSQDKVSGMFTGSRPILDLVTMTMQEAHNAVRVLAELNALPLALQITCLAGNLMSRTLLGGRAERNEFLLLHAFTERGYIVPDKQYGKRKFARAVEPAPGEEDAAETTAADSKGRRKPKYGGGLVLDPKKGFYDRYILLMDFNSLYPSIIQEYNICFTTLPRLAPTKQEDEDDEVSLEMPADDLETGVLPMEIKKLVDRRRAVKQLMKAENTSPEEMMQLDVRQKALKLTANSMYGCLGFDSSRFYAKHLAALITGGRSTPDLTLVSGDLAGGAEWETGPGLGSDHLPIYLTLPTINQRPKRKGPGRFRQQKADWEAFRRHLDTEISKWPSHDAPLHQEESRLTGAIITAAKRSIPFGNGGGGKPPFWNESCQEAVDLREGAQSRASTPDHTADDIIAAREARQNATNTINREKTAYVNRQLEEMGADTDLWRTIKILDGRACADQLQPDLDQVARWLDKWKVEASPSKCVFTTFSLHAKEVNGKVVPTLTFKGDQLAHEKNPTFLGLTLDSQLTFTNHIEEVKKRMAQRRCCLTALAGRSYGCDQATLRAAYIAYIRSVADYGAALYSTHAAPSVRARLEAEQHKCARVITGCIRLTNSETLITEAGLPPLAVRGWEIAAMEQERLARLPPGDPARALTERHVRPRLKHRAHEAWQRARTEARRRGEPPPDPPSEDTALPFKPCFRRVSQWMAKEAGLADLPREPLALVPEQPPWTNPADAVTFRLSLPRATRRDDPPAVRKAAALEAIAMVNPDCTIWSDGSAKSGTRDGGGGALIQLHRENREVETLVPAGSVCSSMRAELAAMLAAFTCLLAQPGETRSRIKTSKGRDILMQTKSLVERMDLEVVYGDTDSIMINSRQLNYDQVMELGKEIKREVNKLYKLLELDVDGLYRYMLLLKKKKYAAVAASRGSDGVIQYTRELKGLDIVRRDWSQLSANCGTYVIDQIFSALNHDEKLERIHTHLEAVRQRLEQGQVPLAELAITKELKKNPEEYADKKGQAHVNVALRVNSRGGKKLRRGDTVQYIICKDNSGLDPMQRAYSVDEVAESQGQLTPDVEYYLSGQVHPVVSRLVEPLEGTDAARLAQALGLDPSKFRQQAARQDTGPDSHQGLTGVSEAQRFAGCQPLLLPCVGCRQQQKFASVFTDGAHKLRMAQCDNEECKAVPVDYLPLIVNKLRLEIRNAVRQYLQGVLYCEDPGCPHETRRIPFRFERGFPTCDLCHKAVLIPKYDDRSLYNQLCYYQHIFDLKKALDSLDPNQKQVVRRTPDFAALEAAYHTLSSEADAAIRLSNYSHIDLGLLFQDMMLRPAGSQAS</sequence>
<dbReference type="GO" id="GO:0000166">
    <property type="term" value="F:nucleotide binding"/>
    <property type="evidence" value="ECO:0007669"/>
    <property type="project" value="InterPro"/>
</dbReference>
<dbReference type="GO" id="GO:0003887">
    <property type="term" value="F:DNA-directed DNA polymerase activity"/>
    <property type="evidence" value="ECO:0007669"/>
    <property type="project" value="UniProtKB-KW"/>
</dbReference>
<evidence type="ECO:0000256" key="3">
    <source>
        <dbReference type="ARBA" id="ARBA00012417"/>
    </source>
</evidence>
<evidence type="ECO:0000256" key="7">
    <source>
        <dbReference type="ARBA" id="ARBA00022705"/>
    </source>
</evidence>
<dbReference type="InterPro" id="IPR024647">
    <property type="entry name" value="DNA_pol_a_cat_su_N"/>
</dbReference>
<feature type="domain" description="DNA-directed DNA polymerase family B multifunctional" evidence="15">
    <location>
        <begin position="771"/>
        <end position="974"/>
    </location>
</feature>
<proteinExistence type="inferred from homology"/>
<dbReference type="GO" id="GO:0003688">
    <property type="term" value="F:DNA replication origin binding"/>
    <property type="evidence" value="ECO:0007669"/>
    <property type="project" value="TreeGrafter"/>
</dbReference>
<dbReference type="FunFam" id="3.30.70.2820:FF:000001">
    <property type="entry name" value="DNA polymerase"/>
    <property type="match status" value="1"/>
</dbReference>
<dbReference type="Proteomes" id="UP000440578">
    <property type="component" value="Unassembled WGS sequence"/>
</dbReference>
<evidence type="ECO:0000256" key="5">
    <source>
        <dbReference type="ARBA" id="ARBA00022679"/>
    </source>
</evidence>
<dbReference type="GO" id="GO:0003697">
    <property type="term" value="F:single-stranded DNA binding"/>
    <property type="evidence" value="ECO:0007669"/>
    <property type="project" value="TreeGrafter"/>
</dbReference>
<feature type="compositionally biased region" description="Acidic residues" evidence="14">
    <location>
        <begin position="64"/>
        <end position="74"/>
    </location>
</feature>
<dbReference type="Pfam" id="PF12254">
    <property type="entry name" value="DNA_pol_alpha_N"/>
    <property type="match status" value="1"/>
</dbReference>
<keyword evidence="12" id="KW-0238">DNA-binding</keyword>
<evidence type="ECO:0000256" key="1">
    <source>
        <dbReference type="ARBA" id="ARBA00004123"/>
    </source>
</evidence>
<dbReference type="GO" id="GO:0003682">
    <property type="term" value="F:chromatin binding"/>
    <property type="evidence" value="ECO:0007669"/>
    <property type="project" value="TreeGrafter"/>
</dbReference>
<dbReference type="SUPFAM" id="SSF56672">
    <property type="entry name" value="DNA/RNA polymerases"/>
    <property type="match status" value="2"/>
</dbReference>
<evidence type="ECO:0000259" key="18">
    <source>
        <dbReference type="Pfam" id="PF12254"/>
    </source>
</evidence>
<evidence type="ECO:0000256" key="2">
    <source>
        <dbReference type="ARBA" id="ARBA00005755"/>
    </source>
</evidence>
<dbReference type="InterPro" id="IPR038256">
    <property type="entry name" value="Pol_alpha_znc_sf"/>
</dbReference>
<comment type="caution">
    <text evidence="19">The sequence shown here is derived from an EMBL/GenBank/DDBJ whole genome shotgun (WGS) entry which is preliminary data.</text>
</comment>
<dbReference type="NCBIfam" id="TIGR00592">
    <property type="entry name" value="pol2"/>
    <property type="match status" value="2"/>
</dbReference>
<evidence type="ECO:0000256" key="11">
    <source>
        <dbReference type="ARBA" id="ARBA00022932"/>
    </source>
</evidence>
<keyword evidence="10" id="KW-0862">Zinc</keyword>
<evidence type="ECO:0000313" key="19">
    <source>
        <dbReference type="EMBL" id="KAF0309803.1"/>
    </source>
</evidence>
<comment type="subcellular location">
    <subcellularLocation>
        <location evidence="1">Nucleus</location>
    </subcellularLocation>
</comment>
<dbReference type="PANTHER" id="PTHR45861:SF1">
    <property type="entry name" value="DNA POLYMERASE ALPHA CATALYTIC SUBUNIT"/>
    <property type="match status" value="1"/>
</dbReference>
<keyword evidence="8" id="KW-0479">Metal-binding</keyword>
<dbReference type="EMBL" id="VIIS01000373">
    <property type="protein sequence ID" value="KAF0309803.1"/>
    <property type="molecule type" value="Genomic_DNA"/>
</dbReference>
<dbReference type="Gene3D" id="3.30.420.10">
    <property type="entry name" value="Ribonuclease H-like superfamily/Ribonuclease H"/>
    <property type="match status" value="1"/>
</dbReference>
<name>A0A6A4WUW9_AMPAM</name>
<feature type="domain" description="Zinc finger DNA-directed DNA polymerase family B alpha" evidence="17">
    <location>
        <begin position="1835"/>
        <end position="2020"/>
    </location>
</feature>
<keyword evidence="13" id="KW-0539">Nucleus</keyword>
<feature type="domain" description="DNA polymerase alpha catalytic subunit N-terminal" evidence="18">
    <location>
        <begin position="27"/>
        <end position="87"/>
    </location>
</feature>
<feature type="compositionally biased region" description="Basic and acidic residues" evidence="14">
    <location>
        <begin position="1371"/>
        <end position="1387"/>
    </location>
</feature>
<evidence type="ECO:0000256" key="10">
    <source>
        <dbReference type="ARBA" id="ARBA00022833"/>
    </source>
</evidence>
<protein>
    <recommendedName>
        <fullName evidence="4">DNA polymerase alpha catalytic subunit</fullName>
        <ecNumber evidence="3">2.7.7.7</ecNumber>
    </recommendedName>
</protein>
<dbReference type="GO" id="GO:0008270">
    <property type="term" value="F:zinc ion binding"/>
    <property type="evidence" value="ECO:0007669"/>
    <property type="project" value="UniProtKB-KW"/>
</dbReference>
<dbReference type="CDD" id="cd05776">
    <property type="entry name" value="DNA_polB_alpha_exo"/>
    <property type="match status" value="1"/>
</dbReference>
<organism evidence="19 20">
    <name type="scientific">Amphibalanus amphitrite</name>
    <name type="common">Striped barnacle</name>
    <name type="synonym">Balanus amphitrite</name>
    <dbReference type="NCBI Taxonomy" id="1232801"/>
    <lineage>
        <taxon>Eukaryota</taxon>
        <taxon>Metazoa</taxon>
        <taxon>Ecdysozoa</taxon>
        <taxon>Arthropoda</taxon>
        <taxon>Crustacea</taxon>
        <taxon>Multicrustacea</taxon>
        <taxon>Cirripedia</taxon>
        <taxon>Thoracica</taxon>
        <taxon>Thoracicalcarea</taxon>
        <taxon>Balanomorpha</taxon>
        <taxon>Balanoidea</taxon>
        <taxon>Balanidae</taxon>
        <taxon>Amphibalaninae</taxon>
        <taxon>Amphibalanus</taxon>
    </lineage>
</organism>
<dbReference type="InterPro" id="IPR006134">
    <property type="entry name" value="DNA-dir_DNA_pol_B_multi_dom"/>
</dbReference>
<feature type="region of interest" description="Disordered" evidence="14">
    <location>
        <begin position="1"/>
        <end position="37"/>
    </location>
</feature>
<feature type="region of interest" description="Disordered" evidence="14">
    <location>
        <begin position="813"/>
        <end position="838"/>
    </location>
</feature>
<dbReference type="InterPro" id="IPR036397">
    <property type="entry name" value="RNaseH_sf"/>
</dbReference>
<keyword evidence="6" id="KW-0548">Nucleotidyltransferase</keyword>
<keyword evidence="9" id="KW-0863">Zinc-finger</keyword>
<dbReference type="Gene3D" id="1.10.287.690">
    <property type="entry name" value="Helix hairpin bin"/>
    <property type="match status" value="1"/>
</dbReference>
<dbReference type="FunFam" id="1.10.287.690:FF:000003">
    <property type="entry name" value="DNA polymerase"/>
    <property type="match status" value="1"/>
</dbReference>
<dbReference type="SUPFAM" id="SSF90234">
    <property type="entry name" value="Zinc finger domain of DNA polymerase-alpha"/>
    <property type="match status" value="1"/>
</dbReference>
<dbReference type="Gene3D" id="1.10.3200.20">
    <property type="entry name" value="DNA Polymerase alpha, zinc finger"/>
    <property type="match status" value="1"/>
</dbReference>
<dbReference type="Pfam" id="PF08996">
    <property type="entry name" value="zf-DNA_Pol"/>
    <property type="match status" value="1"/>
</dbReference>
<reference evidence="19 20" key="1">
    <citation type="submission" date="2019-07" db="EMBL/GenBank/DDBJ databases">
        <title>Draft genome assembly of a fouling barnacle, Amphibalanus amphitrite (Darwin, 1854): The first reference genome for Thecostraca.</title>
        <authorList>
            <person name="Kim W."/>
        </authorList>
    </citation>
    <scope>NUCLEOTIDE SEQUENCE [LARGE SCALE GENOMIC DNA]</scope>
    <source>
        <strain evidence="19">SNU_AA5</strain>
        <tissue evidence="19">Soma without cirri and trophi</tissue>
    </source>
</reference>
<accession>A0A6A4WUW9</accession>
<keyword evidence="11" id="KW-0239">DNA-directed DNA polymerase</keyword>
<feature type="domain" description="DNA-directed DNA polymerase family B multifunctional" evidence="15">
    <location>
        <begin position="1545"/>
        <end position="1795"/>
    </location>
</feature>
<dbReference type="GO" id="GO:0006272">
    <property type="term" value="P:leading strand elongation"/>
    <property type="evidence" value="ECO:0007669"/>
    <property type="project" value="TreeGrafter"/>
</dbReference>
<dbReference type="PRINTS" id="PR00106">
    <property type="entry name" value="DNAPOLB"/>
</dbReference>
<feature type="domain" description="DNA-directed DNA polymerase family B exonuclease" evidence="16">
    <location>
        <begin position="464"/>
        <end position="703"/>
    </location>
</feature>
<dbReference type="Gene3D" id="1.10.132.60">
    <property type="entry name" value="DNA polymerase family B, C-terminal domain"/>
    <property type="match status" value="1"/>
</dbReference>
<dbReference type="Gene3D" id="3.30.70.2820">
    <property type="match status" value="1"/>
</dbReference>
<evidence type="ECO:0000256" key="8">
    <source>
        <dbReference type="ARBA" id="ARBA00022723"/>
    </source>
</evidence>
<evidence type="ECO:0000256" key="4">
    <source>
        <dbReference type="ARBA" id="ARBA00017212"/>
    </source>
</evidence>
<feature type="region of interest" description="Disordered" evidence="14">
    <location>
        <begin position="62"/>
        <end position="137"/>
    </location>
</feature>
<dbReference type="InterPro" id="IPR023211">
    <property type="entry name" value="DNA_pol_palm_dom_sf"/>
</dbReference>
<evidence type="ECO:0000259" key="17">
    <source>
        <dbReference type="Pfam" id="PF08996"/>
    </source>
</evidence>
<keyword evidence="20" id="KW-1185">Reference proteome</keyword>
<dbReference type="InterPro" id="IPR012337">
    <property type="entry name" value="RNaseH-like_sf"/>
</dbReference>
<evidence type="ECO:0000313" key="20">
    <source>
        <dbReference type="Proteomes" id="UP000440578"/>
    </source>
</evidence>
<dbReference type="FunFam" id="1.10.132.60:FF:000004">
    <property type="entry name" value="DNA polymerase"/>
    <property type="match status" value="1"/>
</dbReference>
<dbReference type="InterPro" id="IPR015088">
    <property type="entry name" value="Znf_DNA-dir_DNA_pol_B_alpha"/>
</dbReference>
<dbReference type="Gene3D" id="3.90.1600.10">
    <property type="entry name" value="Palm domain of DNA polymerase"/>
    <property type="match status" value="2"/>
</dbReference>
<dbReference type="GO" id="GO:0006273">
    <property type="term" value="P:lagging strand elongation"/>
    <property type="evidence" value="ECO:0007669"/>
    <property type="project" value="TreeGrafter"/>
</dbReference>
<evidence type="ECO:0000256" key="14">
    <source>
        <dbReference type="SAM" id="MobiDB-lite"/>
    </source>
</evidence>
<dbReference type="InterPro" id="IPR042087">
    <property type="entry name" value="DNA_pol_B_thumb"/>
</dbReference>
<evidence type="ECO:0000259" key="15">
    <source>
        <dbReference type="Pfam" id="PF00136"/>
    </source>
</evidence>
<gene>
    <name evidence="19" type="primary">pola1_1</name>
    <name evidence="19" type="ORF">FJT64_019099</name>
</gene>
<feature type="region of interest" description="Disordered" evidence="14">
    <location>
        <begin position="1365"/>
        <end position="1399"/>
    </location>
</feature>
<evidence type="ECO:0000256" key="12">
    <source>
        <dbReference type="ARBA" id="ARBA00023125"/>
    </source>
</evidence>
<evidence type="ECO:0000256" key="13">
    <source>
        <dbReference type="ARBA" id="ARBA00023242"/>
    </source>
</evidence>
<comment type="similarity">
    <text evidence="2">Belongs to the DNA polymerase type-B family.</text>
</comment>
<dbReference type="GO" id="GO:0033554">
    <property type="term" value="P:cellular response to stress"/>
    <property type="evidence" value="ECO:0007669"/>
    <property type="project" value="UniProtKB-ARBA"/>
</dbReference>
<evidence type="ECO:0000256" key="6">
    <source>
        <dbReference type="ARBA" id="ARBA00022695"/>
    </source>
</evidence>
<dbReference type="GO" id="GO:1902975">
    <property type="term" value="P:mitotic DNA replication initiation"/>
    <property type="evidence" value="ECO:0007669"/>
    <property type="project" value="TreeGrafter"/>
</dbReference>
<dbReference type="SUPFAM" id="SSF53098">
    <property type="entry name" value="Ribonuclease H-like"/>
    <property type="match status" value="1"/>
</dbReference>
<dbReference type="InterPro" id="IPR017964">
    <property type="entry name" value="DNA-dir_DNA_pol_B_CS"/>
</dbReference>
<dbReference type="PANTHER" id="PTHR45861">
    <property type="entry name" value="DNA POLYMERASE ALPHA CATALYTIC SUBUNIT"/>
    <property type="match status" value="1"/>
</dbReference>
<feature type="compositionally biased region" description="Basic and acidic residues" evidence="14">
    <location>
        <begin position="19"/>
        <end position="37"/>
    </location>
</feature>
<dbReference type="Pfam" id="PF00136">
    <property type="entry name" value="DNA_pol_B"/>
    <property type="match status" value="2"/>
</dbReference>
<dbReference type="EC" id="2.7.7.7" evidence="3"/>